<comment type="caution">
    <text evidence="2">The sequence shown here is derived from an EMBL/GenBank/DDBJ whole genome shotgun (WGS) entry which is preliminary data.</text>
</comment>
<dbReference type="Proteomes" id="UP000231382">
    <property type="component" value="Unassembled WGS sequence"/>
</dbReference>
<proteinExistence type="predicted"/>
<dbReference type="AlphaFoldDB" id="A0A2H0W9D1"/>
<dbReference type="EMBL" id="PEZW01000006">
    <property type="protein sequence ID" value="PIS07967.1"/>
    <property type="molecule type" value="Genomic_DNA"/>
</dbReference>
<accession>A0A2H0W9D1</accession>
<protein>
    <recommendedName>
        <fullName evidence="1">DUF6922 domain-containing protein</fullName>
    </recommendedName>
</protein>
<name>A0A2H0W9D1_9BACT</name>
<evidence type="ECO:0000259" key="1">
    <source>
        <dbReference type="Pfam" id="PF21956"/>
    </source>
</evidence>
<dbReference type="InterPro" id="IPR053830">
    <property type="entry name" value="DUF6922"/>
</dbReference>
<evidence type="ECO:0000313" key="2">
    <source>
        <dbReference type="EMBL" id="PIS07967.1"/>
    </source>
</evidence>
<sequence length="95" mass="11257">MNMQTRLPKSVQNVLWSYDIDEIDFDIHKKIIIAQVLNFGTKEATDWLFRTYKTEEIRKTAETIPIGQWDKKSLALWKIYLNIEPKSKQDRISNG</sequence>
<gene>
    <name evidence="2" type="ORF">COT78_00590</name>
</gene>
<dbReference type="Pfam" id="PF21956">
    <property type="entry name" value="DUF6922"/>
    <property type="match status" value="1"/>
</dbReference>
<reference evidence="3" key="1">
    <citation type="submission" date="2017-09" db="EMBL/GenBank/DDBJ databases">
        <title>Depth-based differentiation of microbial function through sediment-hosted aquifers and enrichment of novel symbionts in the deep terrestrial subsurface.</title>
        <authorList>
            <person name="Probst A.J."/>
            <person name="Ladd B."/>
            <person name="Jarett J.K."/>
            <person name="Geller-Mcgrath D.E."/>
            <person name="Sieber C.M.K."/>
            <person name="Emerson J.B."/>
            <person name="Anantharaman K."/>
            <person name="Thomas B.C."/>
            <person name="Malmstrom R."/>
            <person name="Stieglmeier M."/>
            <person name="Klingl A."/>
            <person name="Woyke T."/>
            <person name="Ryan C.M."/>
            <person name="Banfield J.F."/>
        </authorList>
    </citation>
    <scope>NUCLEOTIDE SEQUENCE [LARGE SCALE GENOMIC DNA]</scope>
</reference>
<feature type="domain" description="DUF6922" evidence="1">
    <location>
        <begin position="14"/>
        <end position="60"/>
    </location>
</feature>
<evidence type="ECO:0000313" key="3">
    <source>
        <dbReference type="Proteomes" id="UP000231382"/>
    </source>
</evidence>
<organism evidence="2 3">
    <name type="scientific">Candidatus Berkelbacteria bacterium CG10_big_fil_rev_8_21_14_0_10_43_13</name>
    <dbReference type="NCBI Taxonomy" id="1974514"/>
    <lineage>
        <taxon>Bacteria</taxon>
        <taxon>Candidatus Berkelbacteria</taxon>
    </lineage>
</organism>